<evidence type="ECO:0000256" key="1">
    <source>
        <dbReference type="ARBA" id="ARBA00004519"/>
    </source>
</evidence>
<evidence type="ECO:0000259" key="5">
    <source>
        <dbReference type="Pfam" id="PF25876"/>
    </source>
</evidence>
<evidence type="ECO:0000313" key="9">
    <source>
        <dbReference type="EMBL" id="MDW6004386.1"/>
    </source>
</evidence>
<sequence length="382" mass="41278">MTKIVPFYRQSLVALGLALALAGCQPDATESAASQQPQAVAVDAVAIQYHSVELTTRLPGRTSAYRVAEVRPQVAGIITKRLFVEGSTVKKGEVLYQIDPATYEATLDSAKASLASAQATLEKAKLQADRYQELVKSRAISEQDYEDSRATYREALAAVMSAEASVKSAQINLDYTQIKAPISGRIGKSSVTEGALVTANQTDYLATIQQLDPLYVDLSQSSSELLKLRKQAANSEQKLSGIKLSLDDGTKIEQEATLQFADVTVNENTGTVNLRALLPNPDQMLLPGLYVRADVPTEYREQALLVPLTAVTRDSQGQAHIMVINAENKVEDRIIVTNRIIGSQWLVDSGLKVGEKVVVSGLQKIRTGSLVTANMTETAQGQ</sequence>
<dbReference type="InterPro" id="IPR006143">
    <property type="entry name" value="RND_pump_MFP"/>
</dbReference>
<dbReference type="InterPro" id="IPR058624">
    <property type="entry name" value="MdtA-like_HH"/>
</dbReference>
<dbReference type="Proteomes" id="UP001283366">
    <property type="component" value="Unassembled WGS sequence"/>
</dbReference>
<feature type="domain" description="Multidrug resistance protein MdtA-like beta-barrel" evidence="7">
    <location>
        <begin position="213"/>
        <end position="295"/>
    </location>
</feature>
<comment type="subcellular location">
    <subcellularLocation>
        <location evidence="1">Cell inner membrane</location>
        <topology evidence="1">Lipid-anchor</topology>
    </subcellularLocation>
</comment>
<dbReference type="OrthoDB" id="9800613at2"/>
<dbReference type="PROSITE" id="PS51257">
    <property type="entry name" value="PROKAR_LIPOPROTEIN"/>
    <property type="match status" value="1"/>
</dbReference>
<dbReference type="Pfam" id="PF25917">
    <property type="entry name" value="BSH_RND"/>
    <property type="match status" value="1"/>
</dbReference>
<keyword evidence="3" id="KW-0175">Coiled coil</keyword>
<evidence type="ECO:0000313" key="11">
    <source>
        <dbReference type="Proteomes" id="UP000196125"/>
    </source>
</evidence>
<dbReference type="Gene3D" id="2.40.50.100">
    <property type="match status" value="1"/>
</dbReference>
<feature type="domain" description="Multidrug resistance protein MdtA-like barrel-sandwich hybrid" evidence="6">
    <location>
        <begin position="66"/>
        <end position="209"/>
    </location>
</feature>
<dbReference type="RefSeq" id="WP_087478907.1">
    <property type="nucleotide sequence ID" value="NZ_AP024883.1"/>
</dbReference>
<evidence type="ECO:0000259" key="6">
    <source>
        <dbReference type="Pfam" id="PF25917"/>
    </source>
</evidence>
<comment type="similarity">
    <text evidence="2">Belongs to the membrane fusion protein (MFP) (TC 8.A.1) family.</text>
</comment>
<dbReference type="Proteomes" id="UP000196125">
    <property type="component" value="Unassembled WGS sequence"/>
</dbReference>
<dbReference type="GO" id="GO:0005886">
    <property type="term" value="C:plasma membrane"/>
    <property type="evidence" value="ECO:0007669"/>
    <property type="project" value="UniProtKB-SubCell"/>
</dbReference>
<evidence type="ECO:0000259" key="7">
    <source>
        <dbReference type="Pfam" id="PF25944"/>
    </source>
</evidence>
<organism evidence="10 11">
    <name type="scientific">Vibrio mangrovi</name>
    <dbReference type="NCBI Taxonomy" id="474394"/>
    <lineage>
        <taxon>Bacteria</taxon>
        <taxon>Pseudomonadati</taxon>
        <taxon>Pseudomonadota</taxon>
        <taxon>Gammaproteobacteria</taxon>
        <taxon>Vibrionales</taxon>
        <taxon>Vibrionaceae</taxon>
        <taxon>Vibrio</taxon>
    </lineage>
</organism>
<feature type="domain" description="Multidrug resistance protein MdtA-like alpha-helical hairpin" evidence="5">
    <location>
        <begin position="106"/>
        <end position="176"/>
    </location>
</feature>
<evidence type="ECO:0000256" key="4">
    <source>
        <dbReference type="SAM" id="SignalP"/>
    </source>
</evidence>
<evidence type="ECO:0000313" key="10">
    <source>
        <dbReference type="EMBL" id="SMR98815.1"/>
    </source>
</evidence>
<dbReference type="PANTHER" id="PTHR30158:SF3">
    <property type="entry name" value="MULTIDRUG EFFLUX PUMP SUBUNIT ACRA-RELATED"/>
    <property type="match status" value="1"/>
</dbReference>
<dbReference type="Pfam" id="PF25967">
    <property type="entry name" value="RND-MFP_C"/>
    <property type="match status" value="1"/>
</dbReference>
<dbReference type="Gene3D" id="2.40.420.20">
    <property type="match status" value="1"/>
</dbReference>
<reference evidence="10 11" key="1">
    <citation type="submission" date="2017-05" db="EMBL/GenBank/DDBJ databases">
        <authorList>
            <person name="Song R."/>
            <person name="Chenine A.L."/>
            <person name="Ruprecht R.M."/>
        </authorList>
    </citation>
    <scope>NUCLEOTIDE SEQUENCE [LARGE SCALE GENOMIC DNA]</scope>
    <source>
        <strain evidence="10 11">CECT 7927</strain>
    </source>
</reference>
<dbReference type="NCBIfam" id="TIGR01730">
    <property type="entry name" value="RND_mfp"/>
    <property type="match status" value="1"/>
</dbReference>
<dbReference type="EMBL" id="JAWRCO010000001">
    <property type="protein sequence ID" value="MDW6004386.1"/>
    <property type="molecule type" value="Genomic_DNA"/>
</dbReference>
<evidence type="ECO:0000256" key="3">
    <source>
        <dbReference type="SAM" id="Coils"/>
    </source>
</evidence>
<gene>
    <name evidence="10" type="primary">acrA</name>
    <name evidence="9" type="ORF">SBX37_16130</name>
    <name evidence="10" type="ORF">VIM7927_00028</name>
</gene>
<evidence type="ECO:0000259" key="8">
    <source>
        <dbReference type="Pfam" id="PF25967"/>
    </source>
</evidence>
<dbReference type="PANTHER" id="PTHR30158">
    <property type="entry name" value="ACRA/E-RELATED COMPONENT OF DRUG EFFLUX TRANSPORTER"/>
    <property type="match status" value="1"/>
</dbReference>
<feature type="chain" id="PRO_5012351008" evidence="4">
    <location>
        <begin position="23"/>
        <end position="382"/>
    </location>
</feature>
<evidence type="ECO:0000256" key="2">
    <source>
        <dbReference type="ARBA" id="ARBA00009477"/>
    </source>
</evidence>
<dbReference type="Pfam" id="PF25876">
    <property type="entry name" value="HH_MFP_RND"/>
    <property type="match status" value="1"/>
</dbReference>
<dbReference type="InterPro" id="IPR058626">
    <property type="entry name" value="MdtA-like_b-barrel"/>
</dbReference>
<keyword evidence="4" id="KW-0732">Signal</keyword>
<feature type="coiled-coil region" evidence="3">
    <location>
        <begin position="107"/>
        <end position="134"/>
    </location>
</feature>
<dbReference type="SUPFAM" id="SSF111369">
    <property type="entry name" value="HlyD-like secretion proteins"/>
    <property type="match status" value="1"/>
</dbReference>
<dbReference type="Pfam" id="PF25944">
    <property type="entry name" value="Beta-barrel_RND"/>
    <property type="match status" value="1"/>
</dbReference>
<feature type="domain" description="Multidrug resistance protein MdtA-like C-terminal permuted SH3" evidence="8">
    <location>
        <begin position="302"/>
        <end position="364"/>
    </location>
</feature>
<dbReference type="Gene3D" id="1.10.287.470">
    <property type="entry name" value="Helix hairpin bin"/>
    <property type="match status" value="1"/>
</dbReference>
<dbReference type="GO" id="GO:0022857">
    <property type="term" value="F:transmembrane transporter activity"/>
    <property type="evidence" value="ECO:0007669"/>
    <property type="project" value="InterPro"/>
</dbReference>
<dbReference type="AlphaFoldDB" id="A0A1Y6IMD3"/>
<dbReference type="EMBL" id="FXXI01000001">
    <property type="protein sequence ID" value="SMR98815.1"/>
    <property type="molecule type" value="Genomic_DNA"/>
</dbReference>
<proteinExistence type="inferred from homology"/>
<feature type="signal peptide" evidence="4">
    <location>
        <begin position="1"/>
        <end position="22"/>
    </location>
</feature>
<dbReference type="Gene3D" id="2.40.30.170">
    <property type="match status" value="1"/>
</dbReference>
<protein>
    <submittedName>
        <fullName evidence="9">Efflux RND transporter periplasmic adaptor subunit</fullName>
    </submittedName>
    <submittedName>
        <fullName evidence="10">Multidrug efflux pump subunit AcrA</fullName>
    </submittedName>
</protein>
<dbReference type="InterPro" id="IPR058625">
    <property type="entry name" value="MdtA-like_BSH"/>
</dbReference>
<dbReference type="GO" id="GO:0046677">
    <property type="term" value="P:response to antibiotic"/>
    <property type="evidence" value="ECO:0007669"/>
    <property type="project" value="TreeGrafter"/>
</dbReference>
<dbReference type="FunFam" id="2.40.420.20:FF:000001">
    <property type="entry name" value="Efflux RND transporter periplasmic adaptor subunit"/>
    <property type="match status" value="1"/>
</dbReference>
<reference evidence="9 12" key="2">
    <citation type="submission" date="2023-11" db="EMBL/GenBank/DDBJ databases">
        <title>Plant-associative lifestyle of Vibrio porteresiae and its evolutionary dynamics.</title>
        <authorList>
            <person name="Rameshkumar N."/>
            <person name="Kirti K."/>
        </authorList>
    </citation>
    <scope>NUCLEOTIDE SEQUENCE [LARGE SCALE GENOMIC DNA]</scope>
    <source>
        <strain evidence="9 12">MSSRF38</strain>
    </source>
</reference>
<name>A0A1Y6IMD3_9VIBR</name>
<dbReference type="InterPro" id="IPR058627">
    <property type="entry name" value="MdtA-like_C"/>
</dbReference>
<accession>A0A1Y6IMD3</accession>
<evidence type="ECO:0000313" key="12">
    <source>
        <dbReference type="Proteomes" id="UP001283366"/>
    </source>
</evidence>
<keyword evidence="12" id="KW-1185">Reference proteome</keyword>